<organism evidence="1 2">
    <name type="scientific">Pseudomassariella vexata</name>
    <dbReference type="NCBI Taxonomy" id="1141098"/>
    <lineage>
        <taxon>Eukaryota</taxon>
        <taxon>Fungi</taxon>
        <taxon>Dikarya</taxon>
        <taxon>Ascomycota</taxon>
        <taxon>Pezizomycotina</taxon>
        <taxon>Sordariomycetes</taxon>
        <taxon>Xylariomycetidae</taxon>
        <taxon>Amphisphaeriales</taxon>
        <taxon>Pseudomassariaceae</taxon>
        <taxon>Pseudomassariella</taxon>
    </lineage>
</organism>
<dbReference type="RefSeq" id="XP_040713187.1">
    <property type="nucleotide sequence ID" value="XM_040864776.1"/>
</dbReference>
<evidence type="ECO:0000313" key="1">
    <source>
        <dbReference type="EMBL" id="ORY60960.1"/>
    </source>
</evidence>
<reference evidence="1 2" key="1">
    <citation type="submission" date="2016-07" db="EMBL/GenBank/DDBJ databases">
        <title>Pervasive Adenine N6-methylation of Active Genes in Fungi.</title>
        <authorList>
            <consortium name="DOE Joint Genome Institute"/>
            <person name="Mondo S.J."/>
            <person name="Dannebaum R.O."/>
            <person name="Kuo R.C."/>
            <person name="Labutti K."/>
            <person name="Haridas S."/>
            <person name="Kuo A."/>
            <person name="Salamov A."/>
            <person name="Ahrendt S.R."/>
            <person name="Lipzen A."/>
            <person name="Sullivan W."/>
            <person name="Andreopoulos W.B."/>
            <person name="Clum A."/>
            <person name="Lindquist E."/>
            <person name="Daum C."/>
            <person name="Ramamoorthy G.K."/>
            <person name="Gryganskyi A."/>
            <person name="Culley D."/>
            <person name="Magnuson J.K."/>
            <person name="James T.Y."/>
            <person name="O'Malley M.A."/>
            <person name="Stajich J.E."/>
            <person name="Spatafora J.W."/>
            <person name="Visel A."/>
            <person name="Grigoriev I.V."/>
        </authorList>
    </citation>
    <scope>NUCLEOTIDE SEQUENCE [LARGE SCALE GENOMIC DNA]</scope>
    <source>
        <strain evidence="1 2">CBS 129021</strain>
    </source>
</reference>
<protein>
    <submittedName>
        <fullName evidence="1">Uncharacterized protein</fullName>
    </submittedName>
</protein>
<keyword evidence="2" id="KW-1185">Reference proteome</keyword>
<name>A0A1Y2DNY5_9PEZI</name>
<sequence>MLVRPIWALGMSGSTVRACGSRNATSYRYDDGVNHVSHTVSSALRGRYLGFHWKWGFTPRTSKKEPRELFFCLSFRDGYNRGVLCRRTRNLSYGLGMC</sequence>
<dbReference type="InParanoid" id="A0A1Y2DNY5"/>
<dbReference type="GeneID" id="63780988"/>
<dbReference type="AlphaFoldDB" id="A0A1Y2DNY5"/>
<comment type="caution">
    <text evidence="1">The sequence shown here is derived from an EMBL/GenBank/DDBJ whole genome shotgun (WGS) entry which is preliminary data.</text>
</comment>
<dbReference type="Proteomes" id="UP000193689">
    <property type="component" value="Unassembled WGS sequence"/>
</dbReference>
<evidence type="ECO:0000313" key="2">
    <source>
        <dbReference type="Proteomes" id="UP000193689"/>
    </source>
</evidence>
<proteinExistence type="predicted"/>
<accession>A0A1Y2DNY5</accession>
<dbReference type="EMBL" id="MCFJ01000011">
    <property type="protein sequence ID" value="ORY60960.1"/>
    <property type="molecule type" value="Genomic_DNA"/>
</dbReference>
<gene>
    <name evidence="1" type="ORF">BCR38DRAFT_49772</name>
</gene>